<dbReference type="AlphaFoldDB" id="A0A8S0U1Y0"/>
<keyword evidence="3" id="KW-1185">Reference proteome</keyword>
<feature type="region of interest" description="Disordered" evidence="1">
    <location>
        <begin position="110"/>
        <end position="188"/>
    </location>
</feature>
<dbReference type="EMBL" id="CACTIH010007388">
    <property type="protein sequence ID" value="CAA3012063.1"/>
    <property type="molecule type" value="Genomic_DNA"/>
</dbReference>
<sequence length="226" mass="23644">MMVNASISSSSSPTLFIFLSNTLHISSCGENQKSSIINSYQVRKPSGKPKGELTFLYRFIEKVAGGFAAAPPVLPPVATKVEDDKPVTAFPANPMMAGPSSMYPPPPPVGYPPYPITEENAQYPPQPPLPGGYPRPPSGYGYPQPPPPSYGGYPQPPLPGYGYPQPPPPPPPGYGYPPQPVVQPPKKNKFGMGLGAGLLGGAIGGLLIGDMISDAGDCGFDGGFDF</sequence>
<reference evidence="2 3" key="1">
    <citation type="submission" date="2019-12" db="EMBL/GenBank/DDBJ databases">
        <authorList>
            <person name="Alioto T."/>
            <person name="Alioto T."/>
            <person name="Gomez Garrido J."/>
        </authorList>
    </citation>
    <scope>NUCLEOTIDE SEQUENCE [LARGE SCALE GENOMIC DNA]</scope>
</reference>
<evidence type="ECO:0000256" key="1">
    <source>
        <dbReference type="SAM" id="MobiDB-lite"/>
    </source>
</evidence>
<dbReference type="Proteomes" id="UP000594638">
    <property type="component" value="Unassembled WGS sequence"/>
</dbReference>
<organism evidence="2 3">
    <name type="scientific">Olea europaea subsp. europaea</name>
    <dbReference type="NCBI Taxonomy" id="158383"/>
    <lineage>
        <taxon>Eukaryota</taxon>
        <taxon>Viridiplantae</taxon>
        <taxon>Streptophyta</taxon>
        <taxon>Embryophyta</taxon>
        <taxon>Tracheophyta</taxon>
        <taxon>Spermatophyta</taxon>
        <taxon>Magnoliopsida</taxon>
        <taxon>eudicotyledons</taxon>
        <taxon>Gunneridae</taxon>
        <taxon>Pentapetalae</taxon>
        <taxon>asterids</taxon>
        <taxon>lamiids</taxon>
        <taxon>Lamiales</taxon>
        <taxon>Oleaceae</taxon>
        <taxon>Oleeae</taxon>
        <taxon>Olea</taxon>
    </lineage>
</organism>
<feature type="compositionally biased region" description="Pro residues" evidence="1">
    <location>
        <begin position="124"/>
        <end position="183"/>
    </location>
</feature>
<evidence type="ECO:0000313" key="2">
    <source>
        <dbReference type="EMBL" id="CAA3012063.1"/>
    </source>
</evidence>
<evidence type="ECO:0000313" key="3">
    <source>
        <dbReference type="Proteomes" id="UP000594638"/>
    </source>
</evidence>
<protein>
    <submittedName>
        <fullName evidence="2">SRC2-like</fullName>
    </submittedName>
</protein>
<name>A0A8S0U1Y0_OLEEU</name>
<comment type="caution">
    <text evidence="2">The sequence shown here is derived from an EMBL/GenBank/DDBJ whole genome shotgun (WGS) entry which is preliminary data.</text>
</comment>
<proteinExistence type="predicted"/>
<dbReference type="Gramene" id="OE9A094255T1">
    <property type="protein sequence ID" value="OE9A094255C1"/>
    <property type="gene ID" value="OE9A094255"/>
</dbReference>
<gene>
    <name evidence="2" type="ORF">OLEA9_A094255</name>
</gene>
<accession>A0A8S0U1Y0</accession>